<comment type="caution">
    <text evidence="3">The sequence shown here is derived from an EMBL/GenBank/DDBJ whole genome shotgun (WGS) entry which is preliminary data.</text>
</comment>
<evidence type="ECO:0000313" key="4">
    <source>
        <dbReference type="Proteomes" id="UP001174909"/>
    </source>
</evidence>
<dbReference type="Proteomes" id="UP001174909">
    <property type="component" value="Unassembled WGS sequence"/>
</dbReference>
<organism evidence="3 4">
    <name type="scientific">Geodia barretti</name>
    <name type="common">Barrett's horny sponge</name>
    <dbReference type="NCBI Taxonomy" id="519541"/>
    <lineage>
        <taxon>Eukaryota</taxon>
        <taxon>Metazoa</taxon>
        <taxon>Porifera</taxon>
        <taxon>Demospongiae</taxon>
        <taxon>Heteroscleromorpha</taxon>
        <taxon>Tetractinellida</taxon>
        <taxon>Astrophorina</taxon>
        <taxon>Geodiidae</taxon>
        <taxon>Geodia</taxon>
    </lineage>
</organism>
<keyword evidence="1" id="KW-0732">Signal</keyword>
<reference evidence="3" key="1">
    <citation type="submission" date="2023-03" db="EMBL/GenBank/DDBJ databases">
        <authorList>
            <person name="Steffen K."/>
            <person name="Cardenas P."/>
        </authorList>
    </citation>
    <scope>NUCLEOTIDE SEQUENCE</scope>
</reference>
<dbReference type="EMBL" id="CASHTH010002708">
    <property type="protein sequence ID" value="CAI8034004.1"/>
    <property type="molecule type" value="Genomic_DNA"/>
</dbReference>
<dbReference type="Gene3D" id="3.30.450.20">
    <property type="entry name" value="PAS domain"/>
    <property type="match status" value="3"/>
</dbReference>
<name>A0AA35SQV8_GEOBA</name>
<evidence type="ECO:0000256" key="1">
    <source>
        <dbReference type="SAM" id="SignalP"/>
    </source>
</evidence>
<feature type="chain" id="PRO_5041232631" description="Double Cache domain-containing protein" evidence="1">
    <location>
        <begin position="19"/>
        <end position="568"/>
    </location>
</feature>
<sequence length="568" mass="62604">MALGIPAVIIAVIALAMAFNAGGDDVDDGTAESVRSVIASESAQNTRIEWLTTQVGDLQVEVADARQQEASDAAKLTADVDDLRSLASRDDRYDDTELRAAVRDNQSNLAELNSLVDNDAGNNENIIGIAASLADIRDAISDSDESTEAINTELGALRAQLMELQGAVSSGGSTELDDALSRLDWLEKAVAPSYTQAYVEEALRRYNSQGRQATLDHYSTMASVNGDLYLFVLDENYELIVHPTVPANIGMDIRGPLGTDITGKNFGAEFVTVDEQGKWVDYVYLNPADDYNYERKHSWIVRHENLIFGSGWYERDVSLEDDPSTYARSLVDRAITRYSAEGSDATIDYYNTPESVDGQWYVFILQADDLRTLANGARPELVNIDPPERIDATGYAYGEAFATVTDEGRLVSYVFVNPATDALESKHTWLMEHDGLLFGSGWYTEPAEYTKYLVNGAISRYKSDGRDATIAYYNTADSVDGQWYIYIVDEDDLVLSHAPSPSLVGTTDIKDLVGPDGYEWGKELAKATQAGHWVEYAWVNPATDAEETKRSWVIRHDGLIFGSGYYGE</sequence>
<dbReference type="Pfam" id="PF08269">
    <property type="entry name" value="dCache_2"/>
    <property type="match status" value="1"/>
</dbReference>
<keyword evidence="4" id="KW-1185">Reference proteome</keyword>
<accession>A0AA35SQV8</accession>
<gene>
    <name evidence="3" type="ORF">GBAR_LOCUS19170</name>
</gene>
<dbReference type="InterPro" id="IPR004010">
    <property type="entry name" value="Double_Cache_2"/>
</dbReference>
<feature type="signal peptide" evidence="1">
    <location>
        <begin position="1"/>
        <end position="18"/>
    </location>
</feature>
<evidence type="ECO:0000259" key="2">
    <source>
        <dbReference type="Pfam" id="PF08269"/>
    </source>
</evidence>
<dbReference type="AlphaFoldDB" id="A0AA35SQV8"/>
<evidence type="ECO:0000313" key="3">
    <source>
        <dbReference type="EMBL" id="CAI8034004.1"/>
    </source>
</evidence>
<proteinExistence type="predicted"/>
<protein>
    <recommendedName>
        <fullName evidence="2">Double Cache domain-containing protein</fullName>
    </recommendedName>
</protein>
<feature type="domain" description="Double Cache" evidence="2">
    <location>
        <begin position="479"/>
        <end position="553"/>
    </location>
</feature>